<name>A0A9P4GWK9_9PLEO</name>
<dbReference type="Proteomes" id="UP000799777">
    <property type="component" value="Unassembled WGS sequence"/>
</dbReference>
<keyword evidence="2" id="KW-1185">Reference proteome</keyword>
<dbReference type="OrthoDB" id="3804663at2759"/>
<protein>
    <submittedName>
        <fullName evidence="1">Uncharacterized protein</fullName>
    </submittedName>
</protein>
<dbReference type="AlphaFoldDB" id="A0A9P4GWK9"/>
<reference evidence="1" key="1">
    <citation type="journal article" date="2020" name="Stud. Mycol.">
        <title>101 Dothideomycetes genomes: a test case for predicting lifestyles and emergence of pathogens.</title>
        <authorList>
            <person name="Haridas S."/>
            <person name="Albert R."/>
            <person name="Binder M."/>
            <person name="Bloem J."/>
            <person name="Labutti K."/>
            <person name="Salamov A."/>
            <person name="Andreopoulos B."/>
            <person name="Baker S."/>
            <person name="Barry K."/>
            <person name="Bills G."/>
            <person name="Bluhm B."/>
            <person name="Cannon C."/>
            <person name="Castanera R."/>
            <person name="Culley D."/>
            <person name="Daum C."/>
            <person name="Ezra D."/>
            <person name="Gonzalez J."/>
            <person name="Henrissat B."/>
            <person name="Kuo A."/>
            <person name="Liang C."/>
            <person name="Lipzen A."/>
            <person name="Lutzoni F."/>
            <person name="Magnuson J."/>
            <person name="Mondo S."/>
            <person name="Nolan M."/>
            <person name="Ohm R."/>
            <person name="Pangilinan J."/>
            <person name="Park H.-J."/>
            <person name="Ramirez L."/>
            <person name="Alfaro M."/>
            <person name="Sun H."/>
            <person name="Tritt A."/>
            <person name="Yoshinaga Y."/>
            <person name="Zwiers L.-H."/>
            <person name="Turgeon B."/>
            <person name="Goodwin S."/>
            <person name="Spatafora J."/>
            <person name="Crous P."/>
            <person name="Grigoriev I."/>
        </authorList>
    </citation>
    <scope>NUCLEOTIDE SEQUENCE</scope>
    <source>
        <strain evidence="1">CBS 110217</strain>
    </source>
</reference>
<sequence length="380" mass="42488">MERAWPWPLSCGYYGPIVHDILSDPFGDKTGDTTLLRSKLDERLKIWTRLEVFELVKENLPTELVDSILDLLPFELALALERLSGGGQCLRRLRQDPIARRFELASQILGHKTRILRHPENKIKLESEMVAEFVKLGSPWCLRDLVSAAEQAIDVETQSGKVERIKFTHSHDRRPWIAVQVCEYAVTHIAFESEADEPKWLSPNAVDSKAAFFQDSGSAEHFDSVVVISDGMKLCAVDIPQQFEINRTRAILPPGVSGSHWSLAPLDLLYVRPFVTDITRSSGLHVWTPIRPGMPGFRVSNEPRPGFKEIKFSSEGVPRTVALVSAPPSPIVFVRFDDEVVAHPDTVVELVSNVVGVWQFQFACNLVVASENGVGYKAVA</sequence>
<proteinExistence type="predicted"/>
<accession>A0A9P4GWK9</accession>
<organism evidence="1 2">
    <name type="scientific">Setomelanomma holmii</name>
    <dbReference type="NCBI Taxonomy" id="210430"/>
    <lineage>
        <taxon>Eukaryota</taxon>
        <taxon>Fungi</taxon>
        <taxon>Dikarya</taxon>
        <taxon>Ascomycota</taxon>
        <taxon>Pezizomycotina</taxon>
        <taxon>Dothideomycetes</taxon>
        <taxon>Pleosporomycetidae</taxon>
        <taxon>Pleosporales</taxon>
        <taxon>Pleosporineae</taxon>
        <taxon>Phaeosphaeriaceae</taxon>
        <taxon>Setomelanomma</taxon>
    </lineage>
</organism>
<evidence type="ECO:0000313" key="1">
    <source>
        <dbReference type="EMBL" id="KAF2022865.1"/>
    </source>
</evidence>
<gene>
    <name evidence="1" type="ORF">EK21DRAFT_119318</name>
</gene>
<dbReference type="EMBL" id="ML978420">
    <property type="protein sequence ID" value="KAF2022865.1"/>
    <property type="molecule type" value="Genomic_DNA"/>
</dbReference>
<evidence type="ECO:0000313" key="2">
    <source>
        <dbReference type="Proteomes" id="UP000799777"/>
    </source>
</evidence>
<comment type="caution">
    <text evidence="1">The sequence shown here is derived from an EMBL/GenBank/DDBJ whole genome shotgun (WGS) entry which is preliminary data.</text>
</comment>